<dbReference type="InterPro" id="IPR051369">
    <property type="entry name" value="GST_Theta"/>
</dbReference>
<reference evidence="5" key="1">
    <citation type="submission" date="2021-09" db="EMBL/GenBank/DDBJ databases">
        <authorList>
            <consortium name="AG Swart"/>
            <person name="Singh M."/>
            <person name="Singh A."/>
            <person name="Seah K."/>
            <person name="Emmerich C."/>
        </authorList>
    </citation>
    <scope>NUCLEOTIDE SEQUENCE</scope>
    <source>
        <strain evidence="5">ATCC30299</strain>
    </source>
</reference>
<dbReference type="SFLD" id="SFLDG00358">
    <property type="entry name" value="Main_(cytGST)"/>
    <property type="match status" value="1"/>
</dbReference>
<evidence type="ECO:0008006" key="7">
    <source>
        <dbReference type="Google" id="ProtNLM"/>
    </source>
</evidence>
<dbReference type="InterPro" id="IPR036282">
    <property type="entry name" value="Glutathione-S-Trfase_C_sf"/>
</dbReference>
<comment type="caution">
    <text evidence="5">The sequence shown here is derived from an EMBL/GenBank/DDBJ whole genome shotgun (WGS) entry which is preliminary data.</text>
</comment>
<dbReference type="PANTHER" id="PTHR43917:SF8">
    <property type="entry name" value="GH16740P-RELATED"/>
    <property type="match status" value="1"/>
</dbReference>
<dbReference type="PANTHER" id="PTHR43917">
    <property type="match status" value="1"/>
</dbReference>
<proteinExistence type="predicted"/>
<evidence type="ECO:0000313" key="5">
    <source>
        <dbReference type="EMBL" id="CAG9317343.1"/>
    </source>
</evidence>
<dbReference type="GO" id="GO:0005737">
    <property type="term" value="C:cytoplasm"/>
    <property type="evidence" value="ECO:0007669"/>
    <property type="project" value="UniProtKB-SubCell"/>
</dbReference>
<protein>
    <recommendedName>
        <fullName evidence="7">Glutathione S-transferase</fullName>
    </recommendedName>
</protein>
<evidence type="ECO:0000259" key="3">
    <source>
        <dbReference type="PROSITE" id="PS50404"/>
    </source>
</evidence>
<dbReference type="AlphaFoldDB" id="A0AAU9IS93"/>
<comment type="subcellular location">
    <subcellularLocation>
        <location evidence="1">Cytoplasm</location>
    </subcellularLocation>
</comment>
<dbReference type="InterPro" id="IPR040079">
    <property type="entry name" value="Glutathione_S-Trfase"/>
</dbReference>
<accession>A0AAU9IS93</accession>
<feature type="domain" description="GST N-terminal" evidence="3">
    <location>
        <begin position="4"/>
        <end position="85"/>
    </location>
</feature>
<dbReference type="EMBL" id="CAJZBQ010000018">
    <property type="protein sequence ID" value="CAG9317343.1"/>
    <property type="molecule type" value="Genomic_DNA"/>
</dbReference>
<gene>
    <name evidence="5" type="ORF">BSTOLATCC_MIC18595</name>
</gene>
<evidence type="ECO:0000313" key="6">
    <source>
        <dbReference type="Proteomes" id="UP001162131"/>
    </source>
</evidence>
<feature type="domain" description="GST C-terminal" evidence="4">
    <location>
        <begin position="91"/>
        <end position="225"/>
    </location>
</feature>
<dbReference type="InterPro" id="IPR010987">
    <property type="entry name" value="Glutathione-S-Trfase_C-like"/>
</dbReference>
<dbReference type="Proteomes" id="UP001162131">
    <property type="component" value="Unassembled WGS sequence"/>
</dbReference>
<evidence type="ECO:0000259" key="4">
    <source>
        <dbReference type="PROSITE" id="PS50405"/>
    </source>
</evidence>
<keyword evidence="2" id="KW-0963">Cytoplasm</keyword>
<dbReference type="Pfam" id="PF02798">
    <property type="entry name" value="GST_N"/>
    <property type="match status" value="1"/>
</dbReference>
<dbReference type="SUPFAM" id="SSF47616">
    <property type="entry name" value="GST C-terminal domain-like"/>
    <property type="match status" value="1"/>
</dbReference>
<dbReference type="Gene3D" id="3.40.30.10">
    <property type="entry name" value="Glutaredoxin"/>
    <property type="match status" value="1"/>
</dbReference>
<organism evidence="5 6">
    <name type="scientific">Blepharisma stoltei</name>
    <dbReference type="NCBI Taxonomy" id="1481888"/>
    <lineage>
        <taxon>Eukaryota</taxon>
        <taxon>Sar</taxon>
        <taxon>Alveolata</taxon>
        <taxon>Ciliophora</taxon>
        <taxon>Postciliodesmatophora</taxon>
        <taxon>Heterotrichea</taxon>
        <taxon>Heterotrichida</taxon>
        <taxon>Blepharismidae</taxon>
        <taxon>Blepharisma</taxon>
    </lineage>
</organism>
<evidence type="ECO:0000256" key="2">
    <source>
        <dbReference type="ARBA" id="ARBA00022490"/>
    </source>
</evidence>
<sequence length="226" mass="26580">MEGPRVQLYGILLSQPTRTLYEFCSLCNIPFDFVRVDLLKGEHKTEWYSQINPDQLVPAITHGDFKLAETFAIIPYLAEYYHVDNQWYPQDLHKRSHINAFFHWQHNTIRKSIRTLILEKVIGPKLRGMQPITAEREAELRADAINKLRDVTQMLEKWNFIAQTSDLSTADLACYNEIVQLKFLNFDFNEWPRIKSWVEEIERLQIVQETNGELLAVVEKFNTPQA</sequence>
<dbReference type="SFLD" id="SFLDS00019">
    <property type="entry name" value="Glutathione_Transferase_(cytos"/>
    <property type="match status" value="1"/>
</dbReference>
<dbReference type="PROSITE" id="PS50404">
    <property type="entry name" value="GST_NTER"/>
    <property type="match status" value="1"/>
</dbReference>
<dbReference type="SUPFAM" id="SSF52833">
    <property type="entry name" value="Thioredoxin-like"/>
    <property type="match status" value="1"/>
</dbReference>
<dbReference type="GO" id="GO:0006749">
    <property type="term" value="P:glutathione metabolic process"/>
    <property type="evidence" value="ECO:0007669"/>
    <property type="project" value="TreeGrafter"/>
</dbReference>
<name>A0AAU9IS93_9CILI</name>
<keyword evidence="6" id="KW-1185">Reference proteome</keyword>
<dbReference type="GO" id="GO:0004364">
    <property type="term" value="F:glutathione transferase activity"/>
    <property type="evidence" value="ECO:0007669"/>
    <property type="project" value="TreeGrafter"/>
</dbReference>
<dbReference type="InterPro" id="IPR036249">
    <property type="entry name" value="Thioredoxin-like_sf"/>
</dbReference>
<dbReference type="PROSITE" id="PS50405">
    <property type="entry name" value="GST_CTER"/>
    <property type="match status" value="1"/>
</dbReference>
<evidence type="ECO:0000256" key="1">
    <source>
        <dbReference type="ARBA" id="ARBA00004496"/>
    </source>
</evidence>
<dbReference type="InterPro" id="IPR004045">
    <property type="entry name" value="Glutathione_S-Trfase_N"/>
</dbReference>
<dbReference type="Gene3D" id="1.20.1050.10">
    <property type="match status" value="1"/>
</dbReference>